<dbReference type="VEuPathDB" id="FungiDB:FUN_010500"/>
<name>A0A2N1NFS3_9GLOM</name>
<sequence length="233" mass="26694">MIPLTLVDLLQPTDFVSIIENPDIIDNTIVINMLELVGKGGQQRITNILNYIIPFYIKREILIPGKSTLHIRISGDGRNVGRKVKHVMLTMALLNDIDGLQKPDNHYTLVLYPGAETYESLKNALAPLISDLIILKERGFNQIGGYYWPVELYFSSDWKFLAICLGMKSANALHFCPWCDCSKNEMNTTSKKINKSMDNIKVNYHKINGHTKEPLFHMIPLHNWMFDELHILL</sequence>
<comment type="caution">
    <text evidence="1">The sequence shown here is derived from an EMBL/GenBank/DDBJ whole genome shotgun (WGS) entry which is preliminary data.</text>
</comment>
<dbReference type="EMBL" id="LLXL01000418">
    <property type="protein sequence ID" value="PKK72736.1"/>
    <property type="molecule type" value="Genomic_DNA"/>
</dbReference>
<evidence type="ECO:0000313" key="2">
    <source>
        <dbReference type="Proteomes" id="UP000233469"/>
    </source>
</evidence>
<reference evidence="1 2" key="1">
    <citation type="submission" date="2016-04" db="EMBL/GenBank/DDBJ databases">
        <title>Genome analyses suggest a sexual origin of heterokaryosis in a supposedly ancient asexual fungus.</title>
        <authorList>
            <person name="Ropars J."/>
            <person name="Sedzielewska K."/>
            <person name="Noel J."/>
            <person name="Charron P."/>
            <person name="Farinelli L."/>
            <person name="Marton T."/>
            <person name="Kruger M."/>
            <person name="Pelin A."/>
            <person name="Brachmann A."/>
            <person name="Corradi N."/>
        </authorList>
    </citation>
    <scope>NUCLEOTIDE SEQUENCE [LARGE SCALE GENOMIC DNA]</scope>
    <source>
        <strain evidence="1 2">C2</strain>
    </source>
</reference>
<dbReference type="Proteomes" id="UP000233469">
    <property type="component" value="Unassembled WGS sequence"/>
</dbReference>
<proteinExistence type="predicted"/>
<dbReference type="AlphaFoldDB" id="A0A2N1NFS3"/>
<dbReference type="PANTHER" id="PTHR31424">
    <property type="entry name" value="PROTEIN CBG23806"/>
    <property type="match status" value="1"/>
</dbReference>
<protein>
    <submittedName>
        <fullName evidence="1">Uncharacterized protein</fullName>
    </submittedName>
</protein>
<evidence type="ECO:0000313" key="1">
    <source>
        <dbReference type="EMBL" id="PKK72736.1"/>
    </source>
</evidence>
<gene>
    <name evidence="1" type="ORF">RhiirC2_776838</name>
</gene>
<organism evidence="1 2">
    <name type="scientific">Rhizophagus irregularis</name>
    <dbReference type="NCBI Taxonomy" id="588596"/>
    <lineage>
        <taxon>Eukaryota</taxon>
        <taxon>Fungi</taxon>
        <taxon>Fungi incertae sedis</taxon>
        <taxon>Mucoromycota</taxon>
        <taxon>Glomeromycotina</taxon>
        <taxon>Glomeromycetes</taxon>
        <taxon>Glomerales</taxon>
        <taxon>Glomeraceae</taxon>
        <taxon>Rhizophagus</taxon>
    </lineage>
</organism>
<reference evidence="1 2" key="2">
    <citation type="submission" date="2017-10" db="EMBL/GenBank/DDBJ databases">
        <title>Extensive intraspecific genome diversity in a model arbuscular mycorrhizal fungus.</title>
        <authorList>
            <person name="Chen E.C.H."/>
            <person name="Morin E."/>
            <person name="Baudet D."/>
            <person name="Noel J."/>
            <person name="Ndikumana S."/>
            <person name="Charron P."/>
            <person name="St-Onge C."/>
            <person name="Giorgi J."/>
            <person name="Grigoriev I.V."/>
            <person name="Roux C."/>
            <person name="Martin F.M."/>
            <person name="Corradi N."/>
        </authorList>
    </citation>
    <scope>NUCLEOTIDE SEQUENCE [LARGE SCALE GENOMIC DNA]</scope>
    <source>
        <strain evidence="1 2">C2</strain>
    </source>
</reference>
<dbReference type="PANTHER" id="PTHR31424:SF5">
    <property type="entry name" value="APPLE DOMAIN-CONTAINING PROTEIN"/>
    <property type="match status" value="1"/>
</dbReference>
<accession>A0A2N1NFS3</accession>